<feature type="binding site" evidence="9">
    <location>
        <begin position="8"/>
        <end position="10"/>
    </location>
    <ligand>
        <name>4-CDP-2-C-methyl-D-erythritol 2-phosphate</name>
        <dbReference type="ChEBI" id="CHEBI:57919"/>
    </ligand>
</feature>
<comment type="pathway">
    <text evidence="2 9">Isoprenoid biosynthesis; isopentenyl diphosphate biosynthesis via DXP pathway; isopentenyl diphosphate from 1-deoxy-D-xylulose 5-phosphate: step 4/6.</text>
</comment>
<dbReference type="GO" id="GO:0008685">
    <property type="term" value="F:2-C-methyl-D-erythritol 2,4-cyclodiphosphate synthase activity"/>
    <property type="evidence" value="ECO:0007669"/>
    <property type="project" value="UniProtKB-UniRule"/>
</dbReference>
<dbReference type="Gene3D" id="3.30.1330.50">
    <property type="entry name" value="2-C-methyl-D-erythritol 2,4-cyclodiphosphate synthase"/>
    <property type="match status" value="1"/>
</dbReference>
<protein>
    <recommendedName>
        <fullName evidence="5 9">2-C-methyl-D-erythritol 2,4-cyclodiphosphate synthase</fullName>
        <shortName evidence="9">MECDP-synthase</shortName>
        <shortName evidence="9">MECPP-synthase</shortName>
        <shortName evidence="9">MECPS</shortName>
        <ecNumber evidence="5 9">4.6.1.12</ecNumber>
    </recommendedName>
</protein>
<dbReference type="CDD" id="cd00554">
    <property type="entry name" value="MECDP_synthase"/>
    <property type="match status" value="1"/>
</dbReference>
<dbReference type="NCBIfam" id="TIGR00151">
    <property type="entry name" value="ispF"/>
    <property type="match status" value="1"/>
</dbReference>
<evidence type="ECO:0000256" key="10">
    <source>
        <dbReference type="RuleBase" id="RU004395"/>
    </source>
</evidence>
<feature type="binding site" evidence="9">
    <location>
        <position position="139"/>
    </location>
    <ligand>
        <name>4-CDP-2-C-methyl-D-erythritol 2-phosphate</name>
        <dbReference type="ChEBI" id="CHEBI:57919"/>
    </ligand>
</feature>
<evidence type="ECO:0000256" key="7">
    <source>
        <dbReference type="ARBA" id="ARBA00023229"/>
    </source>
</evidence>
<dbReference type="UniPathway" id="UPA00056">
    <property type="reaction ID" value="UER00095"/>
</dbReference>
<feature type="binding site" evidence="9">
    <location>
        <position position="10"/>
    </location>
    <ligand>
        <name>a divalent metal cation</name>
        <dbReference type="ChEBI" id="CHEBI:60240"/>
    </ligand>
</feature>
<feature type="binding site" evidence="9">
    <location>
        <begin position="56"/>
        <end position="58"/>
    </location>
    <ligand>
        <name>4-CDP-2-C-methyl-D-erythritol 2-phosphate</name>
        <dbReference type="ChEBI" id="CHEBI:57919"/>
    </ligand>
</feature>
<feature type="binding site" evidence="9">
    <location>
        <position position="42"/>
    </location>
    <ligand>
        <name>a divalent metal cation</name>
        <dbReference type="ChEBI" id="CHEBI:60240"/>
    </ligand>
</feature>
<dbReference type="EMBL" id="CP011299">
    <property type="protein sequence ID" value="ANF17143.1"/>
    <property type="molecule type" value="Genomic_DNA"/>
</dbReference>
<comment type="function">
    <text evidence="9">Involved in the biosynthesis of isopentenyl diphosphate (IPP) and dimethylallyl diphosphate (DMAPP), two major building blocks of isoprenoid compounds. Catalyzes the conversion of 4-diphosphocytidyl-2-C-methyl-D-erythritol 2-phosphate (CDP-ME2P) to 2-C-methyl-D-erythritol 2,4-cyclodiphosphate (ME-CPP) with a corresponding release of cytidine 5-monophosphate (CMP).</text>
</comment>
<feature type="binding site" evidence="9">
    <location>
        <position position="142"/>
    </location>
    <ligand>
        <name>4-CDP-2-C-methyl-D-erythritol 2-phosphate</name>
        <dbReference type="ChEBI" id="CHEBI:57919"/>
    </ligand>
</feature>
<proteinExistence type="inferred from homology"/>
<keyword evidence="13" id="KW-1185">Reference proteome</keyword>
<evidence type="ECO:0000313" key="13">
    <source>
        <dbReference type="Proteomes" id="UP000077654"/>
    </source>
</evidence>
<comment type="cofactor">
    <cofactor evidence="9">
        <name>a divalent metal cation</name>
        <dbReference type="ChEBI" id="CHEBI:60240"/>
    </cofactor>
    <text evidence="9">Binds 1 divalent metal cation per subunit.</text>
</comment>
<dbReference type="InterPro" id="IPR020555">
    <property type="entry name" value="MECDP_synthase_CS"/>
</dbReference>
<feature type="binding site" evidence="9">
    <location>
        <begin position="34"/>
        <end position="35"/>
    </location>
    <ligand>
        <name>4-CDP-2-C-methyl-D-erythritol 2-phosphate</name>
        <dbReference type="ChEBI" id="CHEBI:57919"/>
    </ligand>
</feature>
<feature type="site" description="Transition state stabilizer" evidence="9">
    <location>
        <position position="34"/>
    </location>
</feature>
<evidence type="ECO:0000256" key="2">
    <source>
        <dbReference type="ARBA" id="ARBA00004709"/>
    </source>
</evidence>
<dbReference type="AlphaFoldDB" id="A0A172WDU2"/>
<feature type="site" description="Transition state stabilizer" evidence="9">
    <location>
        <position position="133"/>
    </location>
</feature>
<accession>A0A172WDU2</accession>
<dbReference type="PANTHER" id="PTHR43181:SF1">
    <property type="entry name" value="2-C-METHYL-D-ERYTHRITOL 2,4-CYCLODIPHOSPHATE SYNTHASE, CHLOROPLASTIC"/>
    <property type="match status" value="1"/>
</dbReference>
<name>A0A172WDU2_BUCSC</name>
<dbReference type="PANTHER" id="PTHR43181">
    <property type="entry name" value="2-C-METHYL-D-ERYTHRITOL 2,4-CYCLODIPHOSPHATE SYNTHASE, CHLOROPLASTIC"/>
    <property type="match status" value="1"/>
</dbReference>
<organism evidence="12 13">
    <name type="scientific">Buchnera aphidicola subsp. Schlechtendalia chinensis</name>
    <dbReference type="NCBI Taxonomy" id="118110"/>
    <lineage>
        <taxon>Bacteria</taxon>
        <taxon>Pseudomonadati</taxon>
        <taxon>Pseudomonadota</taxon>
        <taxon>Gammaproteobacteria</taxon>
        <taxon>Enterobacterales</taxon>
        <taxon>Erwiniaceae</taxon>
        <taxon>Buchnera</taxon>
    </lineage>
</organism>
<dbReference type="STRING" id="118110.XW81_01925"/>
<keyword evidence="7 9" id="KW-0414">Isoprene biosynthesis</keyword>
<evidence type="ECO:0000259" key="11">
    <source>
        <dbReference type="Pfam" id="PF02542"/>
    </source>
</evidence>
<dbReference type="HAMAP" id="MF_00107">
    <property type="entry name" value="IspF"/>
    <property type="match status" value="1"/>
</dbReference>
<dbReference type="PATRIC" id="fig|118110.3.peg.382"/>
<dbReference type="SUPFAM" id="SSF69765">
    <property type="entry name" value="IpsF-like"/>
    <property type="match status" value="1"/>
</dbReference>
<feature type="binding site" evidence="9">
    <location>
        <position position="8"/>
    </location>
    <ligand>
        <name>a divalent metal cation</name>
        <dbReference type="ChEBI" id="CHEBI:60240"/>
    </ligand>
</feature>
<dbReference type="GO" id="GO:0046872">
    <property type="term" value="F:metal ion binding"/>
    <property type="evidence" value="ECO:0007669"/>
    <property type="project" value="UniProtKB-KW"/>
</dbReference>
<gene>
    <name evidence="9 12" type="primary">ispF</name>
    <name evidence="12" type="ORF">XW81_01925</name>
</gene>
<dbReference type="PROSITE" id="PS01350">
    <property type="entry name" value="ISPF"/>
    <property type="match status" value="1"/>
</dbReference>
<dbReference type="FunFam" id="3.30.1330.50:FF:000001">
    <property type="entry name" value="2-C-methyl-D-erythritol 2,4-cyclodiphosphate synthase"/>
    <property type="match status" value="1"/>
</dbReference>
<dbReference type="InterPro" id="IPR036571">
    <property type="entry name" value="MECDP_synthase_sf"/>
</dbReference>
<evidence type="ECO:0000256" key="3">
    <source>
        <dbReference type="ARBA" id="ARBA00008480"/>
    </source>
</evidence>
<evidence type="ECO:0000256" key="8">
    <source>
        <dbReference type="ARBA" id="ARBA00023239"/>
    </source>
</evidence>
<reference evidence="12 13" key="1">
    <citation type="submission" date="2015-04" db="EMBL/GenBank/DDBJ databases">
        <title>Buchnera aphidicola assembly.</title>
        <authorList>
            <person name="Zhang Y."/>
        </authorList>
    </citation>
    <scope>NUCLEOTIDE SEQUENCE [LARGE SCALE GENOMIC DNA]</scope>
    <source>
        <strain evidence="12 13">SC</strain>
    </source>
</reference>
<evidence type="ECO:0000256" key="9">
    <source>
        <dbReference type="HAMAP-Rule" id="MF_00107"/>
    </source>
</evidence>
<evidence type="ECO:0000256" key="6">
    <source>
        <dbReference type="ARBA" id="ARBA00022723"/>
    </source>
</evidence>
<comment type="subunit">
    <text evidence="4 9">Homotrimer.</text>
</comment>
<dbReference type="OrthoDB" id="9804336at2"/>
<dbReference type="GO" id="GO:0019288">
    <property type="term" value="P:isopentenyl diphosphate biosynthetic process, methylerythritol 4-phosphate pathway"/>
    <property type="evidence" value="ECO:0007669"/>
    <property type="project" value="UniProtKB-UniRule"/>
</dbReference>
<keyword evidence="6 9" id="KW-0479">Metal-binding</keyword>
<evidence type="ECO:0000256" key="5">
    <source>
        <dbReference type="ARBA" id="ARBA00012579"/>
    </source>
</evidence>
<evidence type="ECO:0000313" key="12">
    <source>
        <dbReference type="EMBL" id="ANF17143.1"/>
    </source>
</evidence>
<comment type="catalytic activity">
    <reaction evidence="1 9 10">
        <text>4-CDP-2-C-methyl-D-erythritol 2-phosphate = 2-C-methyl-D-erythritol 2,4-cyclic diphosphate + CMP</text>
        <dbReference type="Rhea" id="RHEA:23864"/>
        <dbReference type="ChEBI" id="CHEBI:57919"/>
        <dbReference type="ChEBI" id="CHEBI:58483"/>
        <dbReference type="ChEBI" id="CHEBI:60377"/>
        <dbReference type="EC" id="4.6.1.12"/>
    </reaction>
</comment>
<dbReference type="Proteomes" id="UP000077654">
    <property type="component" value="Chromosome"/>
</dbReference>
<keyword evidence="8 9" id="KW-0456">Lyase</keyword>
<dbReference type="GO" id="GO:0016114">
    <property type="term" value="P:terpenoid biosynthetic process"/>
    <property type="evidence" value="ECO:0007669"/>
    <property type="project" value="InterPro"/>
</dbReference>
<comment type="caution">
    <text evidence="9">Lacks conserved residue(s) required for the propagation of feature annotation.</text>
</comment>
<evidence type="ECO:0000256" key="1">
    <source>
        <dbReference type="ARBA" id="ARBA00000200"/>
    </source>
</evidence>
<feature type="binding site" evidence="9">
    <location>
        <begin position="132"/>
        <end position="135"/>
    </location>
    <ligand>
        <name>4-CDP-2-C-methyl-D-erythritol 2-phosphate</name>
        <dbReference type="ChEBI" id="CHEBI:57919"/>
    </ligand>
</feature>
<evidence type="ECO:0000256" key="4">
    <source>
        <dbReference type="ARBA" id="ARBA00011233"/>
    </source>
</evidence>
<dbReference type="Pfam" id="PF02542">
    <property type="entry name" value="YgbB"/>
    <property type="match status" value="1"/>
</dbReference>
<comment type="similarity">
    <text evidence="3 9 10">Belongs to the IspF family.</text>
</comment>
<dbReference type="InterPro" id="IPR003526">
    <property type="entry name" value="MECDP_synthase"/>
</dbReference>
<dbReference type="RefSeq" id="WP_075474266.1">
    <property type="nucleotide sequence ID" value="NZ_CP011299.1"/>
</dbReference>
<sequence>MRIGHGFDVHAFGGYKPLIIGGVIIPYTYGLIAHSDGDVVVHTVIDALIGASALGDIGSIFPNTKKEYKNVDSRILLRTIWKMISKKGYVVSNIDITVIAQAPKMSIYRNIMRKNVAMDILCSIENVSVKYTTTEKLGFIGRKEGVACESVVMLKKRFD</sequence>
<feature type="domain" description="2-C-methyl-D-erythritol 2,4-cyclodiphosphate synthase" evidence="11">
    <location>
        <begin position="1"/>
        <end position="154"/>
    </location>
</feature>
<dbReference type="EC" id="4.6.1.12" evidence="5 9"/>